<comment type="pathway">
    <text evidence="3">Amino-acid biosynthesis; L-isoleucine biosynthesis; L-isoleucine from 2-oxobutanoate: step 4/4.</text>
</comment>
<dbReference type="Gene3D" id="3.20.10.10">
    <property type="entry name" value="D-amino Acid Aminotransferase, subunit A, domain 2"/>
    <property type="match status" value="1"/>
</dbReference>
<dbReference type="SUPFAM" id="SSF56752">
    <property type="entry name" value="D-aminoacid aminotransferase-like PLP-dependent enzymes"/>
    <property type="match status" value="1"/>
</dbReference>
<comment type="pathway">
    <text evidence="4">Amino-acid biosynthesis; L-valine biosynthesis; L-valine from pyruvate: step 4/4.</text>
</comment>
<proteinExistence type="inferred from homology"/>
<dbReference type="GO" id="GO:0052654">
    <property type="term" value="F:L-leucine-2-oxoglutarate transaminase activity"/>
    <property type="evidence" value="ECO:0007669"/>
    <property type="project" value="RHEA"/>
</dbReference>
<dbReference type="GO" id="GO:0052655">
    <property type="term" value="F:L-valine-2-oxoglutarate transaminase activity"/>
    <property type="evidence" value="ECO:0007669"/>
    <property type="project" value="RHEA"/>
</dbReference>
<evidence type="ECO:0000256" key="5">
    <source>
        <dbReference type="ARBA" id="ARBA00005072"/>
    </source>
</evidence>
<keyword evidence="11" id="KW-0663">Pyridoxal phosphate</keyword>
<evidence type="ECO:0000256" key="9">
    <source>
        <dbReference type="ARBA" id="ARBA00022605"/>
    </source>
</evidence>
<comment type="function">
    <text evidence="2">Acts on leucine, isoleucine and valine.</text>
</comment>
<evidence type="ECO:0000256" key="10">
    <source>
        <dbReference type="ARBA" id="ARBA00022679"/>
    </source>
</evidence>
<dbReference type="AlphaFoldDB" id="A0A3B0X1S6"/>
<reference evidence="16" key="1">
    <citation type="submission" date="2018-06" db="EMBL/GenBank/DDBJ databases">
        <authorList>
            <person name="Zhirakovskaya E."/>
        </authorList>
    </citation>
    <scope>NUCLEOTIDE SEQUENCE</scope>
</reference>
<dbReference type="InterPro" id="IPR018300">
    <property type="entry name" value="Aminotrans_IV_CS"/>
</dbReference>
<evidence type="ECO:0000256" key="14">
    <source>
        <dbReference type="ARBA" id="ARBA00048798"/>
    </source>
</evidence>
<dbReference type="GO" id="GO:0009099">
    <property type="term" value="P:L-valine biosynthetic process"/>
    <property type="evidence" value="ECO:0007669"/>
    <property type="project" value="UniProtKB-UniPathway"/>
</dbReference>
<sequence>MHSGICWLDGKIHPVHEAKIPVLDHGLLYGDGVFEGIRFYNDKPFLIEKHLSRLFDSAQAIALEAPWSKNELIDIIQDVVNTSDLTDGYIRVIITRGEGALGIDPQHCKHPRLIVIADSLQMVNARVHEKGANLIIASTRRLPPDGLDPRIKSLNYLNHILARIEANYAGVDEAILLNRQGNVAEGSADNIFIVKNSVLITPQITDGALAGITRELILNLASKIKIETREQQLAPYDLYTADECFLTGTGAELIPVRSIDGRILKHNLGPQYKKLKVAFTNFILSA</sequence>
<dbReference type="InterPro" id="IPR043131">
    <property type="entry name" value="BCAT-like_N"/>
</dbReference>
<dbReference type="Gene3D" id="3.30.470.10">
    <property type="match status" value="1"/>
</dbReference>
<evidence type="ECO:0000256" key="15">
    <source>
        <dbReference type="ARBA" id="ARBA00049229"/>
    </source>
</evidence>
<keyword evidence="8 16" id="KW-0032">Aminotransferase</keyword>
<evidence type="ECO:0000256" key="6">
    <source>
        <dbReference type="ARBA" id="ARBA00009320"/>
    </source>
</evidence>
<dbReference type="InterPro" id="IPR036038">
    <property type="entry name" value="Aminotransferase-like"/>
</dbReference>
<organism evidence="16">
    <name type="scientific">hydrothermal vent metagenome</name>
    <dbReference type="NCBI Taxonomy" id="652676"/>
    <lineage>
        <taxon>unclassified sequences</taxon>
        <taxon>metagenomes</taxon>
        <taxon>ecological metagenomes</taxon>
    </lineage>
</organism>
<dbReference type="InterPro" id="IPR050571">
    <property type="entry name" value="Class-IV_PLP-Dep_Aminotrnsfr"/>
</dbReference>
<dbReference type="NCBIfam" id="TIGR01122">
    <property type="entry name" value="ilvE_I"/>
    <property type="match status" value="1"/>
</dbReference>
<dbReference type="InterPro" id="IPR001544">
    <property type="entry name" value="Aminotrans_IV"/>
</dbReference>
<dbReference type="GO" id="GO:0009097">
    <property type="term" value="P:isoleucine biosynthetic process"/>
    <property type="evidence" value="ECO:0007669"/>
    <property type="project" value="UniProtKB-UniPathway"/>
</dbReference>
<dbReference type="InterPro" id="IPR043132">
    <property type="entry name" value="BCAT-like_C"/>
</dbReference>
<dbReference type="GO" id="GO:0009098">
    <property type="term" value="P:L-leucine biosynthetic process"/>
    <property type="evidence" value="ECO:0007669"/>
    <property type="project" value="UniProtKB-UniPathway"/>
</dbReference>
<dbReference type="InterPro" id="IPR005785">
    <property type="entry name" value="B_amino_transI"/>
</dbReference>
<evidence type="ECO:0000313" key="16">
    <source>
        <dbReference type="EMBL" id="VAW58660.1"/>
    </source>
</evidence>
<evidence type="ECO:0000256" key="1">
    <source>
        <dbReference type="ARBA" id="ARBA00001933"/>
    </source>
</evidence>
<evidence type="ECO:0000256" key="4">
    <source>
        <dbReference type="ARBA" id="ARBA00004931"/>
    </source>
</evidence>
<protein>
    <recommendedName>
        <fullName evidence="7">branched-chain-amino-acid transaminase</fullName>
        <ecNumber evidence="7">2.6.1.42</ecNumber>
    </recommendedName>
</protein>
<dbReference type="UniPathway" id="UPA00048">
    <property type="reaction ID" value="UER00073"/>
</dbReference>
<name>A0A3B0X1S6_9ZZZZ</name>
<dbReference type="UniPathway" id="UPA00047">
    <property type="reaction ID" value="UER00058"/>
</dbReference>
<keyword evidence="10 16" id="KW-0808">Transferase</keyword>
<dbReference type="GO" id="GO:0005829">
    <property type="term" value="C:cytosol"/>
    <property type="evidence" value="ECO:0007669"/>
    <property type="project" value="TreeGrafter"/>
</dbReference>
<comment type="catalytic activity">
    <reaction evidence="14">
        <text>L-isoleucine + 2-oxoglutarate = (S)-3-methyl-2-oxopentanoate + L-glutamate</text>
        <dbReference type="Rhea" id="RHEA:24801"/>
        <dbReference type="ChEBI" id="CHEBI:16810"/>
        <dbReference type="ChEBI" id="CHEBI:29985"/>
        <dbReference type="ChEBI" id="CHEBI:35146"/>
        <dbReference type="ChEBI" id="CHEBI:58045"/>
        <dbReference type="EC" id="2.6.1.42"/>
    </reaction>
</comment>
<accession>A0A3B0X1S6</accession>
<dbReference type="Pfam" id="PF01063">
    <property type="entry name" value="Aminotran_4"/>
    <property type="match status" value="1"/>
</dbReference>
<evidence type="ECO:0000256" key="11">
    <source>
        <dbReference type="ARBA" id="ARBA00022898"/>
    </source>
</evidence>
<dbReference type="EMBL" id="UOFH01000024">
    <property type="protein sequence ID" value="VAW58660.1"/>
    <property type="molecule type" value="Genomic_DNA"/>
</dbReference>
<keyword evidence="12" id="KW-0100">Branched-chain amino acid biosynthesis</keyword>
<comment type="cofactor">
    <cofactor evidence="1">
        <name>pyridoxal 5'-phosphate</name>
        <dbReference type="ChEBI" id="CHEBI:597326"/>
    </cofactor>
</comment>
<evidence type="ECO:0000256" key="8">
    <source>
        <dbReference type="ARBA" id="ARBA00022576"/>
    </source>
</evidence>
<gene>
    <name evidence="16" type="ORF">MNBD_GAMMA08-2688</name>
</gene>
<evidence type="ECO:0000256" key="13">
    <source>
        <dbReference type="ARBA" id="ARBA00048212"/>
    </source>
</evidence>
<dbReference type="PANTHER" id="PTHR42743">
    <property type="entry name" value="AMINO-ACID AMINOTRANSFERASE"/>
    <property type="match status" value="1"/>
</dbReference>
<comment type="catalytic activity">
    <reaction evidence="13">
        <text>L-valine + 2-oxoglutarate = 3-methyl-2-oxobutanoate + L-glutamate</text>
        <dbReference type="Rhea" id="RHEA:24813"/>
        <dbReference type="ChEBI" id="CHEBI:11851"/>
        <dbReference type="ChEBI" id="CHEBI:16810"/>
        <dbReference type="ChEBI" id="CHEBI:29985"/>
        <dbReference type="ChEBI" id="CHEBI:57762"/>
        <dbReference type="EC" id="2.6.1.42"/>
    </reaction>
</comment>
<dbReference type="NCBIfam" id="NF006185">
    <property type="entry name" value="PRK08320.1"/>
    <property type="match status" value="1"/>
</dbReference>
<comment type="pathway">
    <text evidence="5">Amino-acid biosynthesis; L-leucine biosynthesis; L-leucine from 3-methyl-2-oxobutanoate: step 4/4.</text>
</comment>
<dbReference type="FunFam" id="3.20.10.10:FF:000002">
    <property type="entry name" value="D-alanine aminotransferase"/>
    <property type="match status" value="1"/>
</dbReference>
<dbReference type="PROSITE" id="PS00770">
    <property type="entry name" value="AA_TRANSFER_CLASS_4"/>
    <property type="match status" value="1"/>
</dbReference>
<evidence type="ECO:0000256" key="2">
    <source>
        <dbReference type="ARBA" id="ARBA00003109"/>
    </source>
</evidence>
<keyword evidence="9" id="KW-0028">Amino-acid biosynthesis</keyword>
<comment type="similarity">
    <text evidence="6">Belongs to the class-IV pyridoxal-phosphate-dependent aminotransferase family.</text>
</comment>
<dbReference type="UniPathway" id="UPA00049">
    <property type="reaction ID" value="UER00062"/>
</dbReference>
<dbReference type="GO" id="GO:0052656">
    <property type="term" value="F:L-isoleucine-2-oxoglutarate transaminase activity"/>
    <property type="evidence" value="ECO:0007669"/>
    <property type="project" value="RHEA"/>
</dbReference>
<evidence type="ECO:0000256" key="12">
    <source>
        <dbReference type="ARBA" id="ARBA00023304"/>
    </source>
</evidence>
<evidence type="ECO:0000256" key="3">
    <source>
        <dbReference type="ARBA" id="ARBA00004824"/>
    </source>
</evidence>
<dbReference type="PANTHER" id="PTHR42743:SF11">
    <property type="entry name" value="AMINODEOXYCHORISMATE LYASE"/>
    <property type="match status" value="1"/>
</dbReference>
<evidence type="ECO:0000256" key="7">
    <source>
        <dbReference type="ARBA" id="ARBA00013053"/>
    </source>
</evidence>
<dbReference type="EC" id="2.6.1.42" evidence="7"/>
<comment type="catalytic activity">
    <reaction evidence="15">
        <text>L-leucine + 2-oxoglutarate = 4-methyl-2-oxopentanoate + L-glutamate</text>
        <dbReference type="Rhea" id="RHEA:18321"/>
        <dbReference type="ChEBI" id="CHEBI:16810"/>
        <dbReference type="ChEBI" id="CHEBI:17865"/>
        <dbReference type="ChEBI" id="CHEBI:29985"/>
        <dbReference type="ChEBI" id="CHEBI:57427"/>
        <dbReference type="EC" id="2.6.1.42"/>
    </reaction>
</comment>